<proteinExistence type="predicted"/>
<dbReference type="InterPro" id="IPR011009">
    <property type="entry name" value="Kinase-like_dom_sf"/>
</dbReference>
<dbReference type="Gene3D" id="1.10.510.10">
    <property type="entry name" value="Transferase(Phosphotransferase) domain 1"/>
    <property type="match status" value="1"/>
</dbReference>
<dbReference type="EMBL" id="JAKUCV010000517">
    <property type="protein sequence ID" value="KAJ4849703.1"/>
    <property type="molecule type" value="Genomic_DNA"/>
</dbReference>
<feature type="domain" description="Protein kinase" evidence="1">
    <location>
        <begin position="1"/>
        <end position="112"/>
    </location>
</feature>
<name>A0A9Q0JPV4_9ROSI</name>
<evidence type="ECO:0000313" key="2">
    <source>
        <dbReference type="EMBL" id="KAJ4849703.1"/>
    </source>
</evidence>
<dbReference type="PANTHER" id="PTHR48055">
    <property type="entry name" value="LEUCINE-RICH REPEAT RECEPTOR PROTEIN KINASE EMS1"/>
    <property type="match status" value="1"/>
</dbReference>
<dbReference type="SUPFAM" id="SSF56112">
    <property type="entry name" value="Protein kinase-like (PK-like)"/>
    <property type="match status" value="1"/>
</dbReference>
<comment type="caution">
    <text evidence="2">The sequence shown here is derived from an EMBL/GenBank/DDBJ whole genome shotgun (WGS) entry which is preliminary data.</text>
</comment>
<feature type="non-terminal residue" evidence="2">
    <location>
        <position position="1"/>
    </location>
</feature>
<reference evidence="2" key="1">
    <citation type="submission" date="2022-02" db="EMBL/GenBank/DDBJ databases">
        <authorList>
            <person name="Henning P.M."/>
            <person name="McCubbin A.G."/>
            <person name="Shore J.S."/>
        </authorList>
    </citation>
    <scope>NUCLEOTIDE SEQUENCE</scope>
    <source>
        <strain evidence="2">F60SS</strain>
        <tissue evidence="2">Leaves</tissue>
    </source>
</reference>
<dbReference type="Pfam" id="PF07714">
    <property type="entry name" value="PK_Tyr_Ser-Thr"/>
    <property type="match status" value="1"/>
</dbReference>
<dbReference type="InterPro" id="IPR001245">
    <property type="entry name" value="Ser-Thr/Tyr_kinase_cat_dom"/>
</dbReference>
<dbReference type="Proteomes" id="UP001141552">
    <property type="component" value="Unassembled WGS sequence"/>
</dbReference>
<dbReference type="InterPro" id="IPR000719">
    <property type="entry name" value="Prot_kinase_dom"/>
</dbReference>
<dbReference type="GO" id="GO:0016020">
    <property type="term" value="C:membrane"/>
    <property type="evidence" value="ECO:0007669"/>
    <property type="project" value="TreeGrafter"/>
</dbReference>
<dbReference type="PROSITE" id="PS50011">
    <property type="entry name" value="PROTEIN_KINASE_DOM"/>
    <property type="match status" value="1"/>
</dbReference>
<dbReference type="PANTHER" id="PTHR48055:SF57">
    <property type="entry name" value="PROTEIN KINASE DOMAIN-CONTAINING PROTEIN"/>
    <property type="match status" value="1"/>
</dbReference>
<dbReference type="GO" id="GO:0005524">
    <property type="term" value="F:ATP binding"/>
    <property type="evidence" value="ECO:0007669"/>
    <property type="project" value="InterPro"/>
</dbReference>
<dbReference type="OrthoDB" id="845599at2759"/>
<organism evidence="2 3">
    <name type="scientific">Turnera subulata</name>
    <dbReference type="NCBI Taxonomy" id="218843"/>
    <lineage>
        <taxon>Eukaryota</taxon>
        <taxon>Viridiplantae</taxon>
        <taxon>Streptophyta</taxon>
        <taxon>Embryophyta</taxon>
        <taxon>Tracheophyta</taxon>
        <taxon>Spermatophyta</taxon>
        <taxon>Magnoliopsida</taxon>
        <taxon>eudicotyledons</taxon>
        <taxon>Gunneridae</taxon>
        <taxon>Pentapetalae</taxon>
        <taxon>rosids</taxon>
        <taxon>fabids</taxon>
        <taxon>Malpighiales</taxon>
        <taxon>Passifloraceae</taxon>
        <taxon>Turnera</taxon>
    </lineage>
</organism>
<protein>
    <recommendedName>
        <fullName evidence="1">Protein kinase domain-containing protein</fullName>
    </recommendedName>
</protein>
<reference evidence="2" key="2">
    <citation type="journal article" date="2023" name="Plants (Basel)">
        <title>Annotation of the Turnera subulata (Passifloraceae) Draft Genome Reveals the S-Locus Evolved after the Divergence of Turneroideae from Passifloroideae in a Stepwise Manner.</title>
        <authorList>
            <person name="Henning P.M."/>
            <person name="Roalson E.H."/>
            <person name="Mir W."/>
            <person name="McCubbin A.G."/>
            <person name="Shore J.S."/>
        </authorList>
    </citation>
    <scope>NUCLEOTIDE SEQUENCE</scope>
    <source>
        <strain evidence="2">F60SS</strain>
    </source>
</reference>
<dbReference type="GO" id="GO:0004672">
    <property type="term" value="F:protein kinase activity"/>
    <property type="evidence" value="ECO:0007669"/>
    <property type="project" value="InterPro"/>
</dbReference>
<evidence type="ECO:0000259" key="1">
    <source>
        <dbReference type="PROSITE" id="PS50011"/>
    </source>
</evidence>
<dbReference type="InterPro" id="IPR051564">
    <property type="entry name" value="LRR_receptor-like_kinase"/>
</dbReference>
<gene>
    <name evidence="2" type="ORF">Tsubulata_050162</name>
</gene>
<keyword evidence="3" id="KW-1185">Reference proteome</keyword>
<sequence>EYGSQGIVSAKGDVYSFGIVLMEMFTRKKPTDEIFNQGMSLRDYVKDALPDAIAEIADANLLKTEQRLYAAKKDCIHGAFSLAMDCTVDSPEEKIDMTKVVTLLKTIRNEYLAKQVAARVGGRSLQRILH</sequence>
<evidence type="ECO:0000313" key="3">
    <source>
        <dbReference type="Proteomes" id="UP001141552"/>
    </source>
</evidence>
<dbReference type="AlphaFoldDB" id="A0A9Q0JPV4"/>
<accession>A0A9Q0JPV4</accession>